<feature type="domain" description="BAG" evidence="2">
    <location>
        <begin position="87"/>
        <end position="142"/>
    </location>
</feature>
<name>L8GUC7_ACACF</name>
<dbReference type="AlphaFoldDB" id="L8GUC7"/>
<evidence type="ECO:0000313" key="3">
    <source>
        <dbReference type="EMBL" id="ELR16228.1"/>
    </source>
</evidence>
<gene>
    <name evidence="3" type="ORF">ACA1_347140</name>
</gene>
<proteinExistence type="predicted"/>
<keyword evidence="4" id="KW-1185">Reference proteome</keyword>
<protein>
    <recommendedName>
        <fullName evidence="2">BAG domain-containing protein</fullName>
    </recommendedName>
</protein>
<dbReference type="GeneID" id="14916907"/>
<feature type="region of interest" description="Disordered" evidence="1">
    <location>
        <begin position="1"/>
        <end position="21"/>
    </location>
</feature>
<feature type="region of interest" description="Disordered" evidence="1">
    <location>
        <begin position="49"/>
        <end position="92"/>
    </location>
</feature>
<organism evidence="3 4">
    <name type="scientific">Acanthamoeba castellanii (strain ATCC 30010 / Neff)</name>
    <dbReference type="NCBI Taxonomy" id="1257118"/>
    <lineage>
        <taxon>Eukaryota</taxon>
        <taxon>Amoebozoa</taxon>
        <taxon>Discosea</taxon>
        <taxon>Longamoebia</taxon>
        <taxon>Centramoebida</taxon>
        <taxon>Acanthamoebidae</taxon>
        <taxon>Acanthamoeba</taxon>
    </lineage>
</organism>
<dbReference type="Pfam" id="PF02179">
    <property type="entry name" value="BAG"/>
    <property type="match status" value="1"/>
</dbReference>
<evidence type="ECO:0000256" key="1">
    <source>
        <dbReference type="SAM" id="MobiDB-lite"/>
    </source>
</evidence>
<dbReference type="Gene3D" id="1.20.58.120">
    <property type="entry name" value="BAG domain"/>
    <property type="match status" value="1"/>
</dbReference>
<sequence>MAQSAPRSPSKGEIMGPIKPPQVQFYLRNLRRLEEEVLPEEERKVQLIEQQAKIPIDGDEGAPTAEAKEQDGEDGNGNGTSGNNKITEAERREKERLLAYEGLMRKLVETDGYSADDDDLRRKRKEVVASIQSLMDRLEALRPPS</sequence>
<dbReference type="EMBL" id="KB008004">
    <property type="protein sequence ID" value="ELR16228.1"/>
    <property type="molecule type" value="Genomic_DNA"/>
</dbReference>
<accession>L8GUC7</accession>
<reference evidence="3 4" key="1">
    <citation type="journal article" date="2013" name="Genome Biol.">
        <title>Genome of Acanthamoeba castellanii highlights extensive lateral gene transfer and early evolution of tyrosine kinase signaling.</title>
        <authorList>
            <person name="Clarke M."/>
            <person name="Lohan A.J."/>
            <person name="Liu B."/>
            <person name="Lagkouvardos I."/>
            <person name="Roy S."/>
            <person name="Zafar N."/>
            <person name="Bertelli C."/>
            <person name="Schilde C."/>
            <person name="Kianianmomeni A."/>
            <person name="Burglin T.R."/>
            <person name="Frech C."/>
            <person name="Turcotte B."/>
            <person name="Kopec K.O."/>
            <person name="Synnott J.M."/>
            <person name="Choo C."/>
            <person name="Paponov I."/>
            <person name="Finkler A."/>
            <person name="Soon Heng Tan C."/>
            <person name="Hutchins A.P."/>
            <person name="Weinmeier T."/>
            <person name="Rattei T."/>
            <person name="Chu J.S."/>
            <person name="Gimenez G."/>
            <person name="Irimia M."/>
            <person name="Rigden D.J."/>
            <person name="Fitzpatrick D.A."/>
            <person name="Lorenzo-Morales J."/>
            <person name="Bateman A."/>
            <person name="Chiu C.H."/>
            <person name="Tang P."/>
            <person name="Hegemann P."/>
            <person name="Fromm H."/>
            <person name="Raoult D."/>
            <person name="Greub G."/>
            <person name="Miranda-Saavedra D."/>
            <person name="Chen N."/>
            <person name="Nash P."/>
            <person name="Ginger M.L."/>
            <person name="Horn M."/>
            <person name="Schaap P."/>
            <person name="Caler L."/>
            <person name="Loftus B."/>
        </authorList>
    </citation>
    <scope>NUCLEOTIDE SEQUENCE [LARGE SCALE GENOMIC DNA]</scope>
    <source>
        <strain evidence="3 4">Neff</strain>
    </source>
</reference>
<dbReference type="GO" id="GO:0051087">
    <property type="term" value="F:protein-folding chaperone binding"/>
    <property type="evidence" value="ECO:0007669"/>
    <property type="project" value="InterPro"/>
</dbReference>
<dbReference type="InterPro" id="IPR036533">
    <property type="entry name" value="BAG_dom_sf"/>
</dbReference>
<dbReference type="InterPro" id="IPR003103">
    <property type="entry name" value="BAG_domain"/>
</dbReference>
<dbReference type="PROSITE" id="PS51035">
    <property type="entry name" value="BAG"/>
    <property type="match status" value="1"/>
</dbReference>
<evidence type="ECO:0000259" key="2">
    <source>
        <dbReference type="PROSITE" id="PS51035"/>
    </source>
</evidence>
<dbReference type="RefSeq" id="XP_004338241.1">
    <property type="nucleotide sequence ID" value="XM_004338193.1"/>
</dbReference>
<dbReference type="Proteomes" id="UP000011083">
    <property type="component" value="Unassembled WGS sequence"/>
</dbReference>
<evidence type="ECO:0000313" key="4">
    <source>
        <dbReference type="Proteomes" id="UP000011083"/>
    </source>
</evidence>
<dbReference type="KEGG" id="acan:ACA1_347140"/>
<dbReference type="SUPFAM" id="SSF63491">
    <property type="entry name" value="BAG domain"/>
    <property type="match status" value="1"/>
</dbReference>
<dbReference type="VEuPathDB" id="AmoebaDB:ACA1_347140"/>